<dbReference type="OrthoDB" id="9812542at2"/>
<dbReference type="AlphaFoldDB" id="A0A1X6Z779"/>
<accession>A0A1X6Z779</accession>
<sequence>MGKRDELIAKYAEDLKSKCGMDADMDLLTKVTIGCGPAIYDADASTVAASQDGEIETVKNNFLIKKLGLSDGPELSEAINKVLETYGMSERNKYRAVVYYMLTKHFGKESIYG</sequence>
<dbReference type="EMBL" id="FWFP01000005">
    <property type="protein sequence ID" value="SLN42638.1"/>
    <property type="molecule type" value="Genomic_DNA"/>
</dbReference>
<dbReference type="RefSeq" id="WP_085822444.1">
    <property type="nucleotide sequence ID" value="NZ_FWFP01000005.1"/>
</dbReference>
<name>A0A1X6Z779_9RHOB</name>
<reference evidence="2" key="1">
    <citation type="submission" date="2017-03" db="EMBL/GenBank/DDBJ databases">
        <authorList>
            <person name="Rodrigo-Torres L."/>
            <person name="Arahal R.D."/>
            <person name="Lucena T."/>
        </authorList>
    </citation>
    <scope>NUCLEOTIDE SEQUENCE [LARGE SCALE GENOMIC DNA]</scope>
    <source>
        <strain evidence="2">CECT 8411</strain>
    </source>
</reference>
<dbReference type="InterPro" id="IPR023154">
    <property type="entry name" value="Jann4075-like_sf"/>
</dbReference>
<gene>
    <name evidence="1" type="ORF">RUM8411_01907</name>
</gene>
<evidence type="ECO:0008006" key="3">
    <source>
        <dbReference type="Google" id="ProtNLM"/>
    </source>
</evidence>
<dbReference type="Pfam" id="PF11015">
    <property type="entry name" value="DUF2853"/>
    <property type="match status" value="1"/>
</dbReference>
<dbReference type="Gene3D" id="1.10.238.120">
    <property type="entry name" value="Jann4075-like"/>
    <property type="match status" value="1"/>
</dbReference>
<evidence type="ECO:0000313" key="1">
    <source>
        <dbReference type="EMBL" id="SLN42638.1"/>
    </source>
</evidence>
<dbReference type="Proteomes" id="UP000193778">
    <property type="component" value="Unassembled WGS sequence"/>
</dbReference>
<proteinExistence type="predicted"/>
<organism evidence="1 2">
    <name type="scientific">Ruegeria meonggei</name>
    <dbReference type="NCBI Taxonomy" id="1446476"/>
    <lineage>
        <taxon>Bacteria</taxon>
        <taxon>Pseudomonadati</taxon>
        <taxon>Pseudomonadota</taxon>
        <taxon>Alphaproteobacteria</taxon>
        <taxon>Rhodobacterales</taxon>
        <taxon>Roseobacteraceae</taxon>
        <taxon>Ruegeria</taxon>
    </lineage>
</organism>
<keyword evidence="2" id="KW-1185">Reference proteome</keyword>
<evidence type="ECO:0000313" key="2">
    <source>
        <dbReference type="Proteomes" id="UP000193778"/>
    </source>
</evidence>
<dbReference type="InterPro" id="IPR021274">
    <property type="entry name" value="DUF2853"/>
</dbReference>
<protein>
    <recommendedName>
        <fullName evidence="3">DUF2853 domain-containing protein</fullName>
    </recommendedName>
</protein>
<dbReference type="SUPFAM" id="SSF158587">
    <property type="entry name" value="Jann4075-like"/>
    <property type="match status" value="1"/>
</dbReference>